<reference evidence="3" key="2">
    <citation type="submission" date="2015-01" db="EMBL/GenBank/DDBJ databases">
        <title>Evolutionary Origins and Diversification of the Mycorrhizal Mutualists.</title>
        <authorList>
            <consortium name="DOE Joint Genome Institute"/>
            <consortium name="Mycorrhizal Genomics Consortium"/>
            <person name="Kohler A."/>
            <person name="Kuo A."/>
            <person name="Nagy L.G."/>
            <person name="Floudas D."/>
            <person name="Copeland A."/>
            <person name="Barry K.W."/>
            <person name="Cichocki N."/>
            <person name="Veneault-Fourrey C."/>
            <person name="LaButti K."/>
            <person name="Lindquist E.A."/>
            <person name="Lipzen A."/>
            <person name="Lundell T."/>
            <person name="Morin E."/>
            <person name="Murat C."/>
            <person name="Riley R."/>
            <person name="Ohm R."/>
            <person name="Sun H."/>
            <person name="Tunlid A."/>
            <person name="Henrissat B."/>
            <person name="Grigoriev I.V."/>
            <person name="Hibbett D.S."/>
            <person name="Martin F."/>
        </authorList>
    </citation>
    <scope>NUCLEOTIDE SEQUENCE [LARGE SCALE GENOMIC DNA]</scope>
    <source>
        <strain evidence="3">MAFF 305830</strain>
    </source>
</reference>
<evidence type="ECO:0000256" key="1">
    <source>
        <dbReference type="SAM" id="MobiDB-lite"/>
    </source>
</evidence>
<reference evidence="2 3" key="1">
    <citation type="submission" date="2014-04" db="EMBL/GenBank/DDBJ databases">
        <authorList>
            <consortium name="DOE Joint Genome Institute"/>
            <person name="Kuo A."/>
            <person name="Zuccaro A."/>
            <person name="Kohler A."/>
            <person name="Nagy L.G."/>
            <person name="Floudas D."/>
            <person name="Copeland A."/>
            <person name="Barry K.W."/>
            <person name="Cichocki N."/>
            <person name="Veneault-Fourrey C."/>
            <person name="LaButti K."/>
            <person name="Lindquist E.A."/>
            <person name="Lipzen A."/>
            <person name="Lundell T."/>
            <person name="Morin E."/>
            <person name="Murat C."/>
            <person name="Sun H."/>
            <person name="Tunlid A."/>
            <person name="Henrissat B."/>
            <person name="Grigoriev I.V."/>
            <person name="Hibbett D.S."/>
            <person name="Martin F."/>
            <person name="Nordberg H.P."/>
            <person name="Cantor M.N."/>
            <person name="Hua S.X."/>
        </authorList>
    </citation>
    <scope>NUCLEOTIDE SEQUENCE [LARGE SCALE GENOMIC DNA]</scope>
    <source>
        <strain evidence="2 3">MAFF 305830</strain>
    </source>
</reference>
<dbReference type="OrthoDB" id="5297217at2759"/>
<dbReference type="AlphaFoldDB" id="A0A0C3B2M1"/>
<name>A0A0C3B2M1_SERVB</name>
<proteinExistence type="predicted"/>
<feature type="region of interest" description="Disordered" evidence="1">
    <location>
        <begin position="463"/>
        <end position="501"/>
    </location>
</feature>
<accession>A0A0C3B2M1</accession>
<dbReference type="HOGENOM" id="CLU_452067_0_0_1"/>
<sequence>SSSMTLAALPIDVHYLIQEHLEWPHDLHAFTLVNKYFNRLATPYLYRTVAFCYMRPTALYNLLCKLELSPNTLCLQIQTLIFDDVPRPICPTIPWANSPQDFNTCSSKKLESRLTEPIGRKLHIHNQIHHKLYSVLPLLSNLKSLHLKRLHPIFLSPPLSHAAPSDRMTAATRVKDTILNHVPIKQWRNYSLLPSSEPHLHRLPPAALAMFFTHCHSLTHLVIYDPLSFRSYWPPSLLSNLTALTIAVNLDSVLLELDVEDSRAMQLNSLLRRAKSLKTLCILTTWINLTVLLEDCYFPNLESIEWFHYRAKNPDDPATFYRFLQQHSDTLKHIALAPVAYIVGNWGYTIAAENDVDEMGCPIPHWLAQPPTILLPNLETLRLHNWHAWALPQPVYSVPKAAKDATARMIADFVLKRPSIVDVALSDFPEDVARELAGGIREEGRVLKRCIVGTEEMCQRDARVPPYPPFSARHSPVHPNEHTGPSSSTSAGIGSGFGSGTSGTGTSNQLLTFNSTALASLAPSGLLFGGSESERARLKAAWAFTRKREYLHEAYHSYYLMFEGMELEKSGFRPYLLPRRKNAKRDYRR</sequence>
<dbReference type="Proteomes" id="UP000054097">
    <property type="component" value="Unassembled WGS sequence"/>
</dbReference>
<dbReference type="EMBL" id="KN824283">
    <property type="protein sequence ID" value="KIM31070.1"/>
    <property type="molecule type" value="Genomic_DNA"/>
</dbReference>
<protein>
    <submittedName>
        <fullName evidence="2">Uncharacterized protein</fullName>
    </submittedName>
</protein>
<feature type="compositionally biased region" description="Low complexity" evidence="1">
    <location>
        <begin position="483"/>
        <end position="492"/>
    </location>
</feature>
<keyword evidence="3" id="KW-1185">Reference proteome</keyword>
<gene>
    <name evidence="2" type="ORF">M408DRAFT_65740</name>
</gene>
<organism evidence="2 3">
    <name type="scientific">Serendipita vermifera MAFF 305830</name>
    <dbReference type="NCBI Taxonomy" id="933852"/>
    <lineage>
        <taxon>Eukaryota</taxon>
        <taxon>Fungi</taxon>
        <taxon>Dikarya</taxon>
        <taxon>Basidiomycota</taxon>
        <taxon>Agaricomycotina</taxon>
        <taxon>Agaricomycetes</taxon>
        <taxon>Sebacinales</taxon>
        <taxon>Serendipitaceae</taxon>
        <taxon>Serendipita</taxon>
    </lineage>
</organism>
<evidence type="ECO:0000313" key="3">
    <source>
        <dbReference type="Proteomes" id="UP000054097"/>
    </source>
</evidence>
<evidence type="ECO:0000313" key="2">
    <source>
        <dbReference type="EMBL" id="KIM31070.1"/>
    </source>
</evidence>
<feature type="non-terminal residue" evidence="2">
    <location>
        <position position="1"/>
    </location>
</feature>